<organism evidence="3 4">
    <name type="scientific">Huso huso</name>
    <name type="common">Beluga</name>
    <name type="synonym">Acipenser huso</name>
    <dbReference type="NCBI Taxonomy" id="61971"/>
    <lineage>
        <taxon>Eukaryota</taxon>
        <taxon>Metazoa</taxon>
        <taxon>Chordata</taxon>
        <taxon>Craniata</taxon>
        <taxon>Vertebrata</taxon>
        <taxon>Euteleostomi</taxon>
        <taxon>Actinopterygii</taxon>
        <taxon>Chondrostei</taxon>
        <taxon>Acipenseriformes</taxon>
        <taxon>Acipenseridae</taxon>
        <taxon>Huso</taxon>
    </lineage>
</organism>
<keyword evidence="4" id="KW-1185">Reference proteome</keyword>
<name>A0ABR0YG27_HUSHU</name>
<dbReference type="PANTHER" id="PTHR14256">
    <property type="entry name" value="NADH-UBIQUINONE OXIDOREDUCTASE MLRQ SUBUNIT"/>
    <property type="match status" value="1"/>
</dbReference>
<evidence type="ECO:0000313" key="2">
    <source>
        <dbReference type="EMBL" id="KAK6466908.1"/>
    </source>
</evidence>
<comment type="caution">
    <text evidence="3">The sequence shown here is derived from an EMBL/GenBank/DDBJ whole genome shotgun (WGS) entry which is preliminary data.</text>
</comment>
<dbReference type="Proteomes" id="UP001369086">
    <property type="component" value="Unassembled WGS sequence"/>
</dbReference>
<evidence type="ECO:0000256" key="1">
    <source>
        <dbReference type="SAM" id="Phobius"/>
    </source>
</evidence>
<dbReference type="EMBL" id="JAHFZB010000052">
    <property type="protein sequence ID" value="KAK6466908.1"/>
    <property type="molecule type" value="Genomic_DNA"/>
</dbReference>
<protein>
    <submittedName>
        <fullName evidence="3">NADH dehydrogenase</fullName>
    </submittedName>
</protein>
<dbReference type="InterPro" id="IPR010530">
    <property type="entry name" value="B12D"/>
</dbReference>
<evidence type="ECO:0000313" key="3">
    <source>
        <dbReference type="EMBL" id="KAK6471115.1"/>
    </source>
</evidence>
<keyword evidence="1" id="KW-0472">Membrane</keyword>
<gene>
    <name evidence="3" type="ORF">HHUSO_G30051</name>
    <name evidence="2" type="ORF">HHUSO_G35737</name>
</gene>
<keyword evidence="1" id="KW-1133">Transmembrane helix</keyword>
<feature type="transmembrane region" description="Helical" evidence="1">
    <location>
        <begin position="20"/>
        <end position="44"/>
    </location>
</feature>
<reference evidence="3 4" key="1">
    <citation type="submission" date="2021-05" db="EMBL/GenBank/DDBJ databases">
        <authorList>
            <person name="Zahm M."/>
            <person name="Klopp C."/>
            <person name="Cabau C."/>
            <person name="Kuhl H."/>
            <person name="Suciu R."/>
            <person name="Ciorpac M."/>
            <person name="Holostenco D."/>
            <person name="Gessner J."/>
            <person name="Wuertz S."/>
            <person name="Hohne C."/>
            <person name="Stock M."/>
            <person name="Gislard M."/>
            <person name="Lluch J."/>
            <person name="Milhes M."/>
            <person name="Lampietro C."/>
            <person name="Lopez Roques C."/>
            <person name="Donnadieu C."/>
            <person name="Du K."/>
            <person name="Schartl M."/>
            <person name="Guiguen Y."/>
        </authorList>
    </citation>
    <scope>NUCLEOTIDE SEQUENCE [LARGE SCALE GENOMIC DNA]</scope>
    <source>
        <strain evidence="3">Hh-F2</strain>
        <tissue evidence="3">Blood</tissue>
    </source>
</reference>
<accession>A0ABR0YG27</accession>
<sequence length="81" mass="9314">MFRLLARQAKKNPGLIPQFFFISLGLGGASLYLVRLAVSPYVVWNKKNNPEPWSKLDPSYQYKFVAVTTDYKNLKKDGPDY</sequence>
<dbReference type="PANTHER" id="PTHR14256:SF5">
    <property type="entry name" value="NADH DEHYDROGENASE [UBIQUINONE] 1 ALPHA SUBCOMPLEX SUBUNIT 4-LIKE 2"/>
    <property type="match status" value="1"/>
</dbReference>
<proteinExistence type="predicted"/>
<keyword evidence="1" id="KW-0812">Transmembrane</keyword>
<evidence type="ECO:0000313" key="4">
    <source>
        <dbReference type="Proteomes" id="UP001369086"/>
    </source>
</evidence>
<dbReference type="Pfam" id="PF06522">
    <property type="entry name" value="B12D"/>
    <property type="match status" value="1"/>
</dbReference>
<dbReference type="EMBL" id="JAHFZB010000033">
    <property type="protein sequence ID" value="KAK6471115.1"/>
    <property type="molecule type" value="Genomic_DNA"/>
</dbReference>